<dbReference type="EMBL" id="MH109718">
    <property type="protein sequence ID" value="AWJ97010.1"/>
    <property type="molecule type" value="Genomic_DNA"/>
</dbReference>
<dbReference type="GeneID" id="66545182"/>
<dbReference type="SMART" id="SM00226">
    <property type="entry name" value="LMWPc"/>
    <property type="match status" value="1"/>
</dbReference>
<organism evidence="3">
    <name type="scientific">Campylobacter coli</name>
    <dbReference type="NCBI Taxonomy" id="195"/>
    <lineage>
        <taxon>Bacteria</taxon>
        <taxon>Pseudomonadati</taxon>
        <taxon>Campylobacterota</taxon>
        <taxon>Epsilonproteobacteria</taxon>
        <taxon>Campylobacterales</taxon>
        <taxon>Campylobacteraceae</taxon>
        <taxon>Campylobacter</taxon>
    </lineage>
</organism>
<name>A0A2S1XZ27_CAMCO</name>
<feature type="domain" description="Phosphotyrosine protein phosphatase I" evidence="2">
    <location>
        <begin position="1"/>
        <end position="129"/>
    </location>
</feature>
<dbReference type="Proteomes" id="UP000361993">
    <property type="component" value="Unassembled WGS sequence"/>
</dbReference>
<proteinExistence type="predicted"/>
<evidence type="ECO:0000259" key="2">
    <source>
        <dbReference type="SMART" id="SM00226"/>
    </source>
</evidence>
<dbReference type="GO" id="GO:0046685">
    <property type="term" value="P:response to arsenic-containing substance"/>
    <property type="evidence" value="ECO:0007669"/>
    <property type="project" value="UniProtKB-KW"/>
</dbReference>
<keyword evidence="1" id="KW-0059">Arsenical resistance</keyword>
<dbReference type="RefSeq" id="WP_002781069.1">
    <property type="nucleotide sequence ID" value="NZ_AANOQZ020000042.1"/>
</dbReference>
<dbReference type="PANTHER" id="PTHR43428">
    <property type="entry name" value="ARSENATE REDUCTASE"/>
    <property type="match status" value="1"/>
</dbReference>
<reference evidence="4 5" key="2">
    <citation type="submission" date="2018-05" db="EMBL/GenBank/DDBJ databases">
        <authorList>
            <consortium name="GenomeTrakr network: Whole genome sequencing for foodborne pathogen traceback"/>
        </authorList>
    </citation>
    <scope>NUCLEOTIDE SEQUENCE [LARGE SCALE GENOMIC DNA]</scope>
    <source>
        <strain evidence="4 5">NC_C6016</strain>
    </source>
</reference>
<dbReference type="EMBL" id="AACDUL010000010">
    <property type="protein sequence ID" value="EAK1509857.1"/>
    <property type="molecule type" value="Genomic_DNA"/>
</dbReference>
<dbReference type="InterPro" id="IPR036196">
    <property type="entry name" value="Ptyr_pPase_sf"/>
</dbReference>
<sequence>MKLAFICIHNSCRSQMAEALARHKAEKMGVDIEVFSAGSDTSKGVNSQAIRLMREIYQIDMKKHYSKLIDSLPQNLDIVVSMGCGVACPSLKSRYYFDFGLKDPSGSYDDEFKKIIQILDYKITALLQAIKTNSLKDFTC</sequence>
<dbReference type="PANTHER" id="PTHR43428:SF1">
    <property type="entry name" value="ARSENATE REDUCTASE"/>
    <property type="match status" value="1"/>
</dbReference>
<dbReference type="InterPro" id="IPR023485">
    <property type="entry name" value="Ptyr_pPase"/>
</dbReference>
<evidence type="ECO:0000256" key="1">
    <source>
        <dbReference type="ARBA" id="ARBA00022849"/>
    </source>
</evidence>
<dbReference type="Pfam" id="PF01451">
    <property type="entry name" value="LMWPc"/>
    <property type="match status" value="1"/>
</dbReference>
<reference evidence="3" key="1">
    <citation type="submission" date="2018-03" db="EMBL/GenBank/DDBJ databases">
        <title>Genetic diversity in the arsenic resistance operon among Campylobacter jejuni and Campylobacter coli isolated from retail meats.</title>
        <authorList>
            <person name="Noormohamed A."/>
            <person name="Marasnini D."/>
            <person name="Karki A.B."/>
            <person name="Sous S."/>
            <person name="Hice S."/>
            <person name="Fakhr M.K."/>
        </authorList>
    </citation>
    <scope>NUCLEOTIDE SEQUENCE</scope>
    <source>
        <strain evidence="3">HK3</strain>
    </source>
</reference>
<accession>A0A2S1XZ27</accession>
<evidence type="ECO:0000313" key="4">
    <source>
        <dbReference type="EMBL" id="EAK1509857.1"/>
    </source>
</evidence>
<dbReference type="SUPFAM" id="SSF52788">
    <property type="entry name" value="Phosphotyrosine protein phosphatases I"/>
    <property type="match status" value="1"/>
</dbReference>
<dbReference type="AlphaFoldDB" id="A0A2S1XZ27"/>
<evidence type="ECO:0000313" key="3">
    <source>
        <dbReference type="EMBL" id="AWJ97010.1"/>
    </source>
</evidence>
<dbReference type="Gene3D" id="3.40.50.2300">
    <property type="match status" value="1"/>
</dbReference>
<evidence type="ECO:0000313" key="5">
    <source>
        <dbReference type="Proteomes" id="UP000361993"/>
    </source>
</evidence>
<protein>
    <submittedName>
        <fullName evidence="3">Arsenate reductase</fullName>
    </submittedName>
    <submittedName>
        <fullName evidence="4">Low molecular weight phosphatase family protein</fullName>
    </submittedName>
</protein>
<gene>
    <name evidence="3" type="primary">arsC</name>
    <name evidence="4" type="ORF">CJD00_06250</name>
</gene>